<protein>
    <submittedName>
        <fullName evidence="1">Uncharacterized protein</fullName>
    </submittedName>
</protein>
<accession>A3P0L3</accession>
<evidence type="ECO:0000313" key="1">
    <source>
        <dbReference type="EMBL" id="ABN91673.1"/>
    </source>
</evidence>
<dbReference type="AlphaFoldDB" id="A3P0L3"/>
<organism evidence="1 2">
    <name type="scientific">Burkholderia pseudomallei (strain 1106a)</name>
    <dbReference type="NCBI Taxonomy" id="357348"/>
    <lineage>
        <taxon>Bacteria</taxon>
        <taxon>Pseudomonadati</taxon>
        <taxon>Pseudomonadota</taxon>
        <taxon>Betaproteobacteria</taxon>
        <taxon>Burkholderiales</taxon>
        <taxon>Burkholderiaceae</taxon>
        <taxon>Burkholderia</taxon>
        <taxon>pseudomallei group</taxon>
    </lineage>
</organism>
<dbReference type="HOGENOM" id="CLU_189742_0_0_4"/>
<proteinExistence type="predicted"/>
<dbReference type="KEGG" id="bpl:BURPS1106A_3914"/>
<name>A3P0L3_BURP0</name>
<dbReference type="Proteomes" id="UP000006738">
    <property type="component" value="Chromosome I"/>
</dbReference>
<sequence length="68" mass="7672">MAVSRARRTLASLLLLAARTDRSGLFIFHALRARVESARRAFDSSRLVHERVPACTRSPHLIHSRIPP</sequence>
<gene>
    <name evidence="1" type="ordered locus">BURPS1106A_3914</name>
</gene>
<dbReference type="EMBL" id="CP000572">
    <property type="protein sequence ID" value="ABN91673.1"/>
    <property type="molecule type" value="Genomic_DNA"/>
</dbReference>
<reference evidence="1 2" key="1">
    <citation type="submission" date="2007-02" db="EMBL/GenBank/DDBJ databases">
        <authorList>
            <person name="DeShazer D."/>
            <person name="Woods D.E."/>
            <person name="Nierman W.C."/>
        </authorList>
    </citation>
    <scope>NUCLEOTIDE SEQUENCE [LARGE SCALE GENOMIC DNA]</scope>
    <source>
        <strain evidence="1 2">1106a</strain>
    </source>
</reference>
<evidence type="ECO:0000313" key="2">
    <source>
        <dbReference type="Proteomes" id="UP000006738"/>
    </source>
</evidence>